<dbReference type="GO" id="GO:0008270">
    <property type="term" value="F:zinc ion binding"/>
    <property type="evidence" value="ECO:0007669"/>
    <property type="project" value="UniProtKB-KW"/>
</dbReference>
<dbReference type="SUPFAM" id="SSF57850">
    <property type="entry name" value="RING/U-box"/>
    <property type="match status" value="1"/>
</dbReference>
<proteinExistence type="predicted"/>
<evidence type="ECO:0000256" key="2">
    <source>
        <dbReference type="ARBA" id="ARBA00022771"/>
    </source>
</evidence>
<dbReference type="PROSITE" id="PS51292">
    <property type="entry name" value="ZF_RING_CH"/>
    <property type="match status" value="1"/>
</dbReference>
<keyword evidence="1" id="KW-0479">Metal-binding</keyword>
<dbReference type="EMBL" id="KN880603">
    <property type="protein sequence ID" value="KIY65130.1"/>
    <property type="molecule type" value="Genomic_DNA"/>
</dbReference>
<evidence type="ECO:0000313" key="6">
    <source>
        <dbReference type="EMBL" id="KIY65130.1"/>
    </source>
</evidence>
<dbReference type="PANTHER" id="PTHR46347">
    <property type="entry name" value="RING/FYVE/PHD ZINC FINGER SUPERFAMILY PROTEIN"/>
    <property type="match status" value="1"/>
</dbReference>
<keyword evidence="7" id="KW-1185">Reference proteome</keyword>
<evidence type="ECO:0000256" key="3">
    <source>
        <dbReference type="ARBA" id="ARBA00022833"/>
    </source>
</evidence>
<dbReference type="Proteomes" id="UP000054007">
    <property type="component" value="Unassembled WGS sequence"/>
</dbReference>
<dbReference type="PANTHER" id="PTHR46347:SF1">
    <property type="entry name" value="RING_FYVE_PHD ZINC FINGER SUPERFAMILY PROTEIN"/>
    <property type="match status" value="1"/>
</dbReference>
<keyword evidence="2" id="KW-0863">Zinc-finger</keyword>
<sequence>MNSEQADAPNVEEKQCRICLDGPSAEPELGRLIKPCLCKGSISYVHISCLQKWRRVSSSDKAFFSCPQCHYRYRFTRTRIVGIATNPVVIAFMSSTIFVFLTLLSSSVTKALLRYFERPTSYTSSYFFGSSWYFVSPLDVVHDLVRAALRILQDEDLGYLLNDGLSAFRASGNSADLPDLTNPKQSGLLWSLVQRFVLGLPLVGAAALVQMVLSMPFIGPLQWIARYRGNRRRDSNSKDIAALVVIAVLAIGTLRALKQVYQLTEKVTKKILMRAEDAILEVN</sequence>
<keyword evidence="3" id="KW-0862">Zinc</keyword>
<dbReference type="AlphaFoldDB" id="A0A0D7B4J1"/>
<evidence type="ECO:0000313" key="7">
    <source>
        <dbReference type="Proteomes" id="UP000054007"/>
    </source>
</evidence>
<keyword evidence="4" id="KW-0472">Membrane</keyword>
<feature type="domain" description="RING-CH-type" evidence="5">
    <location>
        <begin position="8"/>
        <end position="76"/>
    </location>
</feature>
<keyword evidence="4" id="KW-0812">Transmembrane</keyword>
<reference evidence="6 7" key="1">
    <citation type="journal article" date="2015" name="Fungal Genet. Biol.">
        <title>Evolution of novel wood decay mechanisms in Agaricales revealed by the genome sequences of Fistulina hepatica and Cylindrobasidium torrendii.</title>
        <authorList>
            <person name="Floudas D."/>
            <person name="Held B.W."/>
            <person name="Riley R."/>
            <person name="Nagy L.G."/>
            <person name="Koehler G."/>
            <person name="Ransdell A.S."/>
            <person name="Younus H."/>
            <person name="Chow J."/>
            <person name="Chiniquy J."/>
            <person name="Lipzen A."/>
            <person name="Tritt A."/>
            <person name="Sun H."/>
            <person name="Haridas S."/>
            <person name="LaButti K."/>
            <person name="Ohm R.A."/>
            <person name="Kues U."/>
            <person name="Blanchette R.A."/>
            <person name="Grigoriev I.V."/>
            <person name="Minto R.E."/>
            <person name="Hibbett D.S."/>
        </authorList>
    </citation>
    <scope>NUCLEOTIDE SEQUENCE [LARGE SCALE GENOMIC DNA]</scope>
    <source>
        <strain evidence="6 7">FP15055 ss-10</strain>
    </source>
</reference>
<gene>
    <name evidence="6" type="ORF">CYLTODRAFT_492558</name>
</gene>
<dbReference type="SMART" id="SM00744">
    <property type="entry name" value="RINGv"/>
    <property type="match status" value="1"/>
</dbReference>
<dbReference type="Gene3D" id="3.30.40.10">
    <property type="entry name" value="Zinc/RING finger domain, C3HC4 (zinc finger)"/>
    <property type="match status" value="1"/>
</dbReference>
<feature type="transmembrane region" description="Helical" evidence="4">
    <location>
        <begin position="240"/>
        <end position="257"/>
    </location>
</feature>
<accession>A0A0D7B4J1</accession>
<dbReference type="CDD" id="cd16495">
    <property type="entry name" value="RING_CH-C4HC3_MARCH"/>
    <property type="match status" value="1"/>
</dbReference>
<evidence type="ECO:0000256" key="4">
    <source>
        <dbReference type="SAM" id="Phobius"/>
    </source>
</evidence>
<dbReference type="OrthoDB" id="264354at2759"/>
<dbReference type="STRING" id="1314674.A0A0D7B4J1"/>
<name>A0A0D7B4J1_9AGAR</name>
<dbReference type="InterPro" id="IPR011016">
    <property type="entry name" value="Znf_RING-CH"/>
</dbReference>
<keyword evidence="4" id="KW-1133">Transmembrane helix</keyword>
<feature type="transmembrane region" description="Helical" evidence="4">
    <location>
        <begin position="196"/>
        <end position="219"/>
    </location>
</feature>
<feature type="transmembrane region" description="Helical" evidence="4">
    <location>
        <begin position="80"/>
        <end position="104"/>
    </location>
</feature>
<organism evidence="6 7">
    <name type="scientific">Cylindrobasidium torrendii FP15055 ss-10</name>
    <dbReference type="NCBI Taxonomy" id="1314674"/>
    <lineage>
        <taxon>Eukaryota</taxon>
        <taxon>Fungi</taxon>
        <taxon>Dikarya</taxon>
        <taxon>Basidiomycota</taxon>
        <taxon>Agaricomycotina</taxon>
        <taxon>Agaricomycetes</taxon>
        <taxon>Agaricomycetidae</taxon>
        <taxon>Agaricales</taxon>
        <taxon>Marasmiineae</taxon>
        <taxon>Physalacriaceae</taxon>
        <taxon>Cylindrobasidium</taxon>
    </lineage>
</organism>
<dbReference type="InterPro" id="IPR013083">
    <property type="entry name" value="Znf_RING/FYVE/PHD"/>
</dbReference>
<dbReference type="Pfam" id="PF12906">
    <property type="entry name" value="RINGv"/>
    <property type="match status" value="1"/>
</dbReference>
<protein>
    <recommendedName>
        <fullName evidence="5">RING-CH-type domain-containing protein</fullName>
    </recommendedName>
</protein>
<evidence type="ECO:0000256" key="1">
    <source>
        <dbReference type="ARBA" id="ARBA00022723"/>
    </source>
</evidence>
<evidence type="ECO:0000259" key="5">
    <source>
        <dbReference type="PROSITE" id="PS51292"/>
    </source>
</evidence>